<dbReference type="EMBL" id="JANPWB010000012">
    <property type="protein sequence ID" value="KAJ1115961.1"/>
    <property type="molecule type" value="Genomic_DNA"/>
</dbReference>
<accession>A0AAV7NKA5</accession>
<reference evidence="2" key="1">
    <citation type="journal article" date="2022" name="bioRxiv">
        <title>Sequencing and chromosome-scale assembly of the giantPleurodeles waltlgenome.</title>
        <authorList>
            <person name="Brown T."/>
            <person name="Elewa A."/>
            <person name="Iarovenko S."/>
            <person name="Subramanian E."/>
            <person name="Araus A.J."/>
            <person name="Petzold A."/>
            <person name="Susuki M."/>
            <person name="Suzuki K.-i.T."/>
            <person name="Hayashi T."/>
            <person name="Toyoda A."/>
            <person name="Oliveira C."/>
            <person name="Osipova E."/>
            <person name="Leigh N.D."/>
            <person name="Simon A."/>
            <person name="Yun M.H."/>
        </authorList>
    </citation>
    <scope>NUCLEOTIDE SEQUENCE</scope>
    <source>
        <strain evidence="2">20211129_DDA</strain>
        <tissue evidence="2">Liver</tissue>
    </source>
</reference>
<evidence type="ECO:0000313" key="3">
    <source>
        <dbReference type="Proteomes" id="UP001066276"/>
    </source>
</evidence>
<dbReference type="AlphaFoldDB" id="A0AAV7NKA5"/>
<gene>
    <name evidence="2" type="ORF">NDU88_004181</name>
</gene>
<dbReference type="Proteomes" id="UP001066276">
    <property type="component" value="Chromosome 8"/>
</dbReference>
<evidence type="ECO:0000313" key="2">
    <source>
        <dbReference type="EMBL" id="KAJ1115961.1"/>
    </source>
</evidence>
<comment type="caution">
    <text evidence="2">The sequence shown here is derived from an EMBL/GenBank/DDBJ whole genome shotgun (WGS) entry which is preliminary data.</text>
</comment>
<evidence type="ECO:0000256" key="1">
    <source>
        <dbReference type="SAM" id="MobiDB-lite"/>
    </source>
</evidence>
<organism evidence="2 3">
    <name type="scientific">Pleurodeles waltl</name>
    <name type="common">Iberian ribbed newt</name>
    <dbReference type="NCBI Taxonomy" id="8319"/>
    <lineage>
        <taxon>Eukaryota</taxon>
        <taxon>Metazoa</taxon>
        <taxon>Chordata</taxon>
        <taxon>Craniata</taxon>
        <taxon>Vertebrata</taxon>
        <taxon>Euteleostomi</taxon>
        <taxon>Amphibia</taxon>
        <taxon>Batrachia</taxon>
        <taxon>Caudata</taxon>
        <taxon>Salamandroidea</taxon>
        <taxon>Salamandridae</taxon>
        <taxon>Pleurodelinae</taxon>
        <taxon>Pleurodeles</taxon>
    </lineage>
</organism>
<sequence length="83" mass="9282">MCFGNNHGTAAPRELEPARGRAPRNTSARGGAGRPQGEPAAAAGWPRSQPLQVRLEVTLRRALLRHMERECPKLRTRRIESWD</sequence>
<protein>
    <submittedName>
        <fullName evidence="2">Uncharacterized protein</fullName>
    </submittedName>
</protein>
<keyword evidence="3" id="KW-1185">Reference proteome</keyword>
<feature type="region of interest" description="Disordered" evidence="1">
    <location>
        <begin position="1"/>
        <end position="49"/>
    </location>
</feature>
<proteinExistence type="predicted"/>
<name>A0AAV7NKA5_PLEWA</name>